<dbReference type="Gene3D" id="2.40.30.170">
    <property type="match status" value="1"/>
</dbReference>
<comment type="caution">
    <text evidence="6">The sequence shown here is derived from an EMBL/GenBank/DDBJ whole genome shotgun (WGS) entry which is preliminary data.</text>
</comment>
<dbReference type="EMBL" id="RHWT01000064">
    <property type="protein sequence ID" value="RSB24429.1"/>
    <property type="molecule type" value="Genomic_DNA"/>
</dbReference>
<dbReference type="InterPro" id="IPR050739">
    <property type="entry name" value="MFP"/>
</dbReference>
<dbReference type="RefSeq" id="WP_125366707.1">
    <property type="nucleotide sequence ID" value="NZ_JADILH010000025.1"/>
</dbReference>
<protein>
    <submittedName>
        <fullName evidence="6">HlyD family efflux transporter periplasmic adaptor subunit</fullName>
    </submittedName>
</protein>
<feature type="domain" description="Multidrug resistance protein MdtA-like barrel-sandwich hybrid" evidence="4">
    <location>
        <begin position="68"/>
        <end position="289"/>
    </location>
</feature>
<dbReference type="PRINTS" id="PR01490">
    <property type="entry name" value="RTXTOXIND"/>
</dbReference>
<dbReference type="Pfam" id="PF26002">
    <property type="entry name" value="Beta-barrel_AprE"/>
    <property type="match status" value="1"/>
</dbReference>
<keyword evidence="3" id="KW-0812">Transmembrane</keyword>
<feature type="domain" description="AprE-like beta-barrel" evidence="5">
    <location>
        <begin position="299"/>
        <end position="395"/>
    </location>
</feature>
<dbReference type="Gene3D" id="2.40.50.100">
    <property type="match status" value="1"/>
</dbReference>
<name>A0A427KE76_ENTCL</name>
<keyword evidence="3" id="KW-0472">Membrane</keyword>
<proteinExistence type="inferred from homology"/>
<organism evidence="6 7">
    <name type="scientific">Enterobacter cloacae</name>
    <dbReference type="NCBI Taxonomy" id="550"/>
    <lineage>
        <taxon>Bacteria</taxon>
        <taxon>Pseudomonadati</taxon>
        <taxon>Pseudomonadota</taxon>
        <taxon>Gammaproteobacteria</taxon>
        <taxon>Enterobacterales</taxon>
        <taxon>Enterobacteriaceae</taxon>
        <taxon>Enterobacter</taxon>
        <taxon>Enterobacter cloacae complex</taxon>
    </lineage>
</organism>
<dbReference type="SUPFAM" id="SSF111369">
    <property type="entry name" value="HlyD-like secretion proteins"/>
    <property type="match status" value="1"/>
</dbReference>
<gene>
    <name evidence="6" type="ORF">EGK68_24815</name>
</gene>
<accession>A0A427KE76</accession>
<dbReference type="Gene3D" id="1.10.287.470">
    <property type="entry name" value="Helix hairpin bin"/>
    <property type="match status" value="1"/>
</dbReference>
<keyword evidence="2" id="KW-0175">Coiled coil</keyword>
<dbReference type="Pfam" id="PF25917">
    <property type="entry name" value="BSH_RND"/>
    <property type="match status" value="1"/>
</dbReference>
<evidence type="ECO:0000256" key="1">
    <source>
        <dbReference type="ARBA" id="ARBA00009477"/>
    </source>
</evidence>
<evidence type="ECO:0000259" key="5">
    <source>
        <dbReference type="Pfam" id="PF26002"/>
    </source>
</evidence>
<dbReference type="PANTHER" id="PTHR30386:SF28">
    <property type="entry name" value="EXPORTED PROTEIN"/>
    <property type="match status" value="1"/>
</dbReference>
<comment type="similarity">
    <text evidence="1">Belongs to the membrane fusion protein (MFP) (TC 8.A.1) family.</text>
</comment>
<dbReference type="AlphaFoldDB" id="A0A427KE76"/>
<evidence type="ECO:0000313" key="6">
    <source>
        <dbReference type="EMBL" id="RSB24429.1"/>
    </source>
</evidence>
<reference evidence="6 7" key="1">
    <citation type="submission" date="2018-10" db="EMBL/GenBank/DDBJ databases">
        <title>Transmission dynamics of multidrug resistant bacteria on intensive care unit surfaces.</title>
        <authorList>
            <person name="D'Souza A.W."/>
            <person name="Potter R.F."/>
            <person name="Wallace M."/>
            <person name="Shupe A."/>
            <person name="Patel S."/>
            <person name="Sun S."/>
            <person name="Gul D."/>
            <person name="Kwon J.H."/>
            <person name="Andleeb S."/>
            <person name="Burnham C.-A.D."/>
            <person name="Dantas G."/>
        </authorList>
    </citation>
    <scope>NUCLEOTIDE SEQUENCE [LARGE SCALE GENOMIC DNA]</scope>
    <source>
        <strain evidence="6 7">EC_073</strain>
    </source>
</reference>
<feature type="coiled-coil region" evidence="2">
    <location>
        <begin position="231"/>
        <end position="258"/>
    </location>
</feature>
<dbReference type="PANTHER" id="PTHR30386">
    <property type="entry name" value="MEMBRANE FUSION SUBUNIT OF EMRAB-TOLC MULTIDRUG EFFLUX PUMP"/>
    <property type="match status" value="1"/>
</dbReference>
<evidence type="ECO:0000313" key="7">
    <source>
        <dbReference type="Proteomes" id="UP000275321"/>
    </source>
</evidence>
<sequence length="417" mass="46441">MNIFREEALKHHSDTEYGDIVLPASFGMTVCAAATLLIFLSVSLFIYYGSYTRKAHLSGIVMPSSGLVKITPQYAGYVTRQTVSEGQHVVAGESLYHISGEHFNGQGAGTLAAMSLSLKTQYAMLASQQTLESRDNQQQQEAIRQRITSLLPQVKSAEQRLQLAERQVGLTSAVMERYKKLAGTHYVSGIEYQQKQIDVSTAKQNVEDQRQGLLQLHTAMKSAEDDLNHLIVQGESRKAELDRQLQGLRQQQDELAGQENFTLTSPVSGTVAAVLVRQGQSVRASEPVMTLVPDNARLQIELYATSQNAGFIQPGQRVALRFAAFPYQKFGVQYGTIREISRTTLTPSDLLSVSPVTWKENEGHYRVIVEPENTFIQAYGKQEPLRPGMALEGDVSLDTRHLWEWLTEPLWSLKGKL</sequence>
<evidence type="ECO:0000259" key="4">
    <source>
        <dbReference type="Pfam" id="PF25917"/>
    </source>
</evidence>
<dbReference type="InterPro" id="IPR058625">
    <property type="entry name" value="MdtA-like_BSH"/>
</dbReference>
<dbReference type="InterPro" id="IPR058982">
    <property type="entry name" value="Beta-barrel_AprE"/>
</dbReference>
<feature type="transmembrane region" description="Helical" evidence="3">
    <location>
        <begin position="20"/>
        <end position="48"/>
    </location>
</feature>
<evidence type="ECO:0000256" key="2">
    <source>
        <dbReference type="SAM" id="Coils"/>
    </source>
</evidence>
<keyword evidence="3" id="KW-1133">Transmembrane helix</keyword>
<evidence type="ECO:0000256" key="3">
    <source>
        <dbReference type="SAM" id="Phobius"/>
    </source>
</evidence>
<dbReference type="Proteomes" id="UP000275321">
    <property type="component" value="Unassembled WGS sequence"/>
</dbReference>